<name>A0AAE1Z8B1_SCHME</name>
<proteinExistence type="inferred from homology"/>
<dbReference type="PANTHER" id="PTHR18962">
    <property type="entry name" value="COILED-COIL DOMAIN-CONTAINING PROTEIN 39"/>
    <property type="match status" value="1"/>
</dbReference>
<reference evidence="7" key="1">
    <citation type="submission" date="2022-04" db="EMBL/GenBank/DDBJ databases">
        <authorList>
            <person name="Xu L."/>
            <person name="Lv Z."/>
        </authorList>
    </citation>
    <scope>NUCLEOTIDE SEQUENCE</scope>
    <source>
        <strain evidence="7">LV_2022a</strain>
    </source>
</reference>
<feature type="coiled-coil region" evidence="5">
    <location>
        <begin position="171"/>
        <end position="244"/>
    </location>
</feature>
<comment type="function">
    <text evidence="4">Required for assembly of dynein regulatory complex (DRC) and inner dynein arm (IDA) complexes, which are responsible for ciliary beat regulation, thereby playing a central role in motility in cilia and flagella. Probably acts together with CCDC40 to form a molecular ruler that determines the 96 nanometer (nm) repeat length and arrangements of components in cilia and flagella. Not required for outer dynein arm complexes assembly.</text>
</comment>
<dbReference type="PANTHER" id="PTHR18962:SF0">
    <property type="entry name" value="COILED-COIL DOMAIN-CONTAINING PROTEIN 39"/>
    <property type="match status" value="1"/>
</dbReference>
<dbReference type="Pfam" id="PF24161">
    <property type="entry name" value="CCDC39"/>
    <property type="match status" value="1"/>
</dbReference>
<accession>A0AAE1Z8B1</accession>
<protein>
    <recommendedName>
        <fullName evidence="2">Coiled-coil domain-containing protein 39</fullName>
    </recommendedName>
</protein>
<evidence type="ECO:0000256" key="2">
    <source>
        <dbReference type="ARBA" id="ARBA00016725"/>
    </source>
</evidence>
<organism evidence="7 8">
    <name type="scientific">Schistosoma mekongi</name>
    <name type="common">Parasitic worm</name>
    <dbReference type="NCBI Taxonomy" id="38744"/>
    <lineage>
        <taxon>Eukaryota</taxon>
        <taxon>Metazoa</taxon>
        <taxon>Spiralia</taxon>
        <taxon>Lophotrochozoa</taxon>
        <taxon>Platyhelminthes</taxon>
        <taxon>Trematoda</taxon>
        <taxon>Digenea</taxon>
        <taxon>Strigeidida</taxon>
        <taxon>Schistosomatoidea</taxon>
        <taxon>Schistosomatidae</taxon>
        <taxon>Schistosoma</taxon>
    </lineage>
</organism>
<feature type="coiled-coil region" evidence="5">
    <location>
        <begin position="754"/>
        <end position="823"/>
    </location>
</feature>
<evidence type="ECO:0000256" key="5">
    <source>
        <dbReference type="SAM" id="Coils"/>
    </source>
</evidence>
<evidence type="ECO:0000313" key="8">
    <source>
        <dbReference type="Proteomes" id="UP001292079"/>
    </source>
</evidence>
<evidence type="ECO:0000256" key="3">
    <source>
        <dbReference type="ARBA" id="ARBA00023054"/>
    </source>
</evidence>
<dbReference type="InterPro" id="IPR033290">
    <property type="entry name" value="CCDC39"/>
</dbReference>
<reference evidence="7" key="2">
    <citation type="journal article" date="2023" name="Infect Dis Poverty">
        <title>Chromosome-scale genome of the human blood fluke Schistosoma mekongi and its implications for public health.</title>
        <authorList>
            <person name="Zhou M."/>
            <person name="Xu L."/>
            <person name="Xu D."/>
            <person name="Chen W."/>
            <person name="Khan J."/>
            <person name="Hu Y."/>
            <person name="Huang H."/>
            <person name="Wei H."/>
            <person name="Zhang Y."/>
            <person name="Chusongsang P."/>
            <person name="Tanasarnprasert K."/>
            <person name="Hu X."/>
            <person name="Limpanont Y."/>
            <person name="Lv Z."/>
        </authorList>
    </citation>
    <scope>NUCLEOTIDE SEQUENCE</scope>
    <source>
        <strain evidence="7">LV_2022a</strain>
    </source>
</reference>
<dbReference type="EMBL" id="JALJAT010000005">
    <property type="protein sequence ID" value="KAK4468988.1"/>
    <property type="molecule type" value="Genomic_DNA"/>
</dbReference>
<dbReference type="GO" id="GO:0005930">
    <property type="term" value="C:axoneme"/>
    <property type="evidence" value="ECO:0007669"/>
    <property type="project" value="InterPro"/>
</dbReference>
<feature type="compositionally biased region" description="Polar residues" evidence="6">
    <location>
        <begin position="901"/>
        <end position="925"/>
    </location>
</feature>
<feature type="compositionally biased region" description="Low complexity" evidence="6">
    <location>
        <begin position="885"/>
        <end position="900"/>
    </location>
</feature>
<feature type="region of interest" description="Disordered" evidence="6">
    <location>
        <begin position="885"/>
        <end position="932"/>
    </location>
</feature>
<dbReference type="AlphaFoldDB" id="A0AAE1Z8B1"/>
<dbReference type="Proteomes" id="UP001292079">
    <property type="component" value="Unassembled WGS sequence"/>
</dbReference>
<dbReference type="GO" id="GO:0060285">
    <property type="term" value="P:cilium-dependent cell motility"/>
    <property type="evidence" value="ECO:0007669"/>
    <property type="project" value="TreeGrafter"/>
</dbReference>
<keyword evidence="3 5" id="KW-0175">Coiled coil</keyword>
<dbReference type="GO" id="GO:0060287">
    <property type="term" value="P:epithelial cilium movement involved in determination of left/right asymmetry"/>
    <property type="evidence" value="ECO:0007669"/>
    <property type="project" value="TreeGrafter"/>
</dbReference>
<evidence type="ECO:0000256" key="6">
    <source>
        <dbReference type="SAM" id="MobiDB-lite"/>
    </source>
</evidence>
<dbReference type="GO" id="GO:0005576">
    <property type="term" value="C:extracellular region"/>
    <property type="evidence" value="ECO:0007669"/>
    <property type="project" value="GOC"/>
</dbReference>
<feature type="coiled-coil region" evidence="5">
    <location>
        <begin position="290"/>
        <end position="363"/>
    </location>
</feature>
<dbReference type="GO" id="GO:0036159">
    <property type="term" value="P:inner dynein arm assembly"/>
    <property type="evidence" value="ECO:0007669"/>
    <property type="project" value="InterPro"/>
</dbReference>
<sequence length="1034" mass="120692">MPTPNQSQISMVLAELGWNEAHAIPVANEENQKLIIRFEELQNSIFQRNNQLDIEHSKVEQLKHHMKNVQQEIDYTNALCNLRDKEINEELHQIKLTEREYQRLIQENKKIAKLHNDITEKKSFLETLFYQKRKELENSSNIIDSDKNSLENLMKKIGENDEDMKIIEKYIRQDNTKVKELDLEVEKLTQIRNDLNSKLDTIYTNTLVNQIALDNLSKDIKNAYKQRDELIKQWENVINQMRQRDGELDYFTQRLNQVKSEVCEQKQLNKEKLNFLHSQEETNSDVKHHLNEIIKNITQSKEELINTEMKRQDFHSELEALKRTVDKAVSDLEAERALSSQLKKEKEIKLQNLEKVKETVDNSLNRLAYVTECKLTAEQYADEADKQLLSQELNHESFCKQMNKLRDDKFKVNQKYEELIRSEKLLKQAISGGETTKRNLIEKIEMLDSQLLKQQEVLYRQDFTVQSLERRIGKMKGEQSVEQRELMENKITELTKELNERVNTVNLLTNQLGNLGREVHRVKREHEILSHKNETLTNQLNTNELEMEIMLKEKEKYSLNVKKLLVEKNLKKLEMKKLTKILKQYTDKAYNLQKSNQQLHSIIKERTEQINLHHTILNKQIKMNTIENSQLNIEIQERKSKVDKLIKRYEIITSLMAPPDGEETKNQAYYIIRAAQDKELLQRKGDTLDNETRILEQEIVALENTLALMNGCNTVYRMSHSQLSNDAEEIQQREELNEQIRALSIKSRYDNARLKELQELYNTMEESSTRLNNDIELYKDQTKRLEIEVQYKMNEIEKQTTRLNRASERIEKAKHLVKKNEQNEMKPDIEARLAKELVMYSTNELLNRIKGDMTIYEQARVMLSASGLPVNSLFSVSGQQRRVSGLSSSTKSYTSSNRTTPTPIGSGLTSPDSTKCSSKVSSPRNDSVCGDGVECDDVGNSSRITSGNSLKDIRFTAVHSKKFFRPLSTASIDLLQQTQLPSLSKSTKSSSSSEKLSKSKSSFGKKYCFKDKRLLCNVKEWNRIEMNRREVLCG</sequence>
<evidence type="ECO:0000256" key="1">
    <source>
        <dbReference type="ARBA" id="ARBA00005805"/>
    </source>
</evidence>
<gene>
    <name evidence="7" type="ORF">MN116_000130</name>
</gene>
<keyword evidence="8" id="KW-1185">Reference proteome</keyword>
<evidence type="ECO:0000256" key="4">
    <source>
        <dbReference type="ARBA" id="ARBA00045182"/>
    </source>
</evidence>
<feature type="coiled-coil region" evidence="5">
    <location>
        <begin position="52"/>
        <end position="114"/>
    </location>
</feature>
<feature type="coiled-coil region" evidence="5">
    <location>
        <begin position="484"/>
        <end position="553"/>
    </location>
</feature>
<comment type="similarity">
    <text evidence="1">Belongs to the CCDC39 family.</text>
</comment>
<evidence type="ECO:0000313" key="7">
    <source>
        <dbReference type="EMBL" id="KAK4468988.1"/>
    </source>
</evidence>
<comment type="caution">
    <text evidence="7">The sequence shown here is derived from an EMBL/GenBank/DDBJ whole genome shotgun (WGS) entry which is preliminary data.</text>
</comment>